<proteinExistence type="inferred from homology"/>
<accession>A0A4D7JS73</accession>
<name>A0A4D7JS73_9BACT</name>
<organism evidence="4 5">
    <name type="scientific">Mangrovivirga cuniculi</name>
    <dbReference type="NCBI Taxonomy" id="2715131"/>
    <lineage>
        <taxon>Bacteria</taxon>
        <taxon>Pseudomonadati</taxon>
        <taxon>Bacteroidota</taxon>
        <taxon>Cytophagia</taxon>
        <taxon>Cytophagales</taxon>
        <taxon>Mangrovivirgaceae</taxon>
        <taxon>Mangrovivirga</taxon>
    </lineage>
</organism>
<dbReference type="InterPro" id="IPR010099">
    <property type="entry name" value="SDR39U1"/>
</dbReference>
<evidence type="ECO:0000313" key="5">
    <source>
        <dbReference type="Proteomes" id="UP000298616"/>
    </source>
</evidence>
<dbReference type="EMBL" id="CP028923">
    <property type="protein sequence ID" value="QCK13785.1"/>
    <property type="molecule type" value="Genomic_DNA"/>
</dbReference>
<dbReference type="RefSeq" id="WP_137089379.1">
    <property type="nucleotide sequence ID" value="NZ_CP028923.1"/>
</dbReference>
<evidence type="ECO:0000256" key="1">
    <source>
        <dbReference type="ARBA" id="ARBA00009353"/>
    </source>
</evidence>
<dbReference type="Pfam" id="PF08338">
    <property type="entry name" value="DUF1731"/>
    <property type="match status" value="1"/>
</dbReference>
<dbReference type="KEGG" id="fpf:DCC35_02930"/>
<dbReference type="InterPro" id="IPR036291">
    <property type="entry name" value="NAD(P)-bd_dom_sf"/>
</dbReference>
<dbReference type="OrthoDB" id="9801773at2"/>
<comment type="similarity">
    <text evidence="1">Belongs to the NAD(P)-dependent epimerase/dehydratase family. SDR39U1 subfamily.</text>
</comment>
<gene>
    <name evidence="4" type="ORF">DCC35_02930</name>
</gene>
<evidence type="ECO:0000313" key="4">
    <source>
        <dbReference type="EMBL" id="QCK13785.1"/>
    </source>
</evidence>
<protein>
    <submittedName>
        <fullName evidence="4">TIGR01777 family protein</fullName>
    </submittedName>
</protein>
<dbReference type="NCBIfam" id="TIGR01777">
    <property type="entry name" value="yfcH"/>
    <property type="match status" value="1"/>
</dbReference>
<dbReference type="Gene3D" id="3.40.50.720">
    <property type="entry name" value="NAD(P)-binding Rossmann-like Domain"/>
    <property type="match status" value="1"/>
</dbReference>
<evidence type="ECO:0000259" key="3">
    <source>
        <dbReference type="Pfam" id="PF08338"/>
    </source>
</evidence>
<dbReference type="PANTHER" id="PTHR11092">
    <property type="entry name" value="SUGAR NUCLEOTIDE EPIMERASE RELATED"/>
    <property type="match status" value="1"/>
</dbReference>
<dbReference type="SUPFAM" id="SSF51735">
    <property type="entry name" value="NAD(P)-binding Rossmann-fold domains"/>
    <property type="match status" value="1"/>
</dbReference>
<feature type="domain" description="NAD-dependent epimerase/dehydratase" evidence="2">
    <location>
        <begin position="5"/>
        <end position="130"/>
    </location>
</feature>
<dbReference type="InterPro" id="IPR001509">
    <property type="entry name" value="Epimerase_deHydtase"/>
</dbReference>
<sequence>MDNHVVITGGTGLVGSKLTKKLQQKGYQVSIYSRTEDKDSNPPQYFWSPSTKEIDTTPLSTADAVIHLAGAGVFDEAWSESRKEVILKSRTESSRLLAEHIPLFNNITTVIGASAIGYYGKDTEDKWVTEDDEPGDDFLANVTVQWEESEKMINSTTRLAQVRIGIVLDSKGGALPQLIQPIKMYAGAPLGSGDQYMSWIHIDDLTDIFIHLLENQELSGIYNGVAPNPVTNKQITKAAADVLGKPLFLPNVPGFVLKTMLGERAEVLLGGQKVSCEKIQKTGFEFNFDNVSDALKDLL</sequence>
<keyword evidence="5" id="KW-1185">Reference proteome</keyword>
<feature type="domain" description="DUF1731" evidence="3">
    <location>
        <begin position="252"/>
        <end position="298"/>
    </location>
</feature>
<dbReference type="Proteomes" id="UP000298616">
    <property type="component" value="Chromosome"/>
</dbReference>
<dbReference type="PANTHER" id="PTHR11092:SF0">
    <property type="entry name" value="EPIMERASE FAMILY PROTEIN SDR39U1"/>
    <property type="match status" value="1"/>
</dbReference>
<dbReference type="AlphaFoldDB" id="A0A4D7JS73"/>
<dbReference type="Pfam" id="PF01370">
    <property type="entry name" value="Epimerase"/>
    <property type="match status" value="1"/>
</dbReference>
<reference evidence="4 5" key="1">
    <citation type="submission" date="2018-04" db="EMBL/GenBank/DDBJ databases">
        <title>Complete genome uncultured novel isolate.</title>
        <authorList>
            <person name="Merlino G."/>
        </authorList>
    </citation>
    <scope>NUCLEOTIDE SEQUENCE [LARGE SCALE GENOMIC DNA]</scope>
    <source>
        <strain evidence="5">R1DC9</strain>
    </source>
</reference>
<evidence type="ECO:0000259" key="2">
    <source>
        <dbReference type="Pfam" id="PF01370"/>
    </source>
</evidence>
<dbReference type="InterPro" id="IPR013549">
    <property type="entry name" value="DUF1731"/>
</dbReference>